<evidence type="ECO:0000256" key="1">
    <source>
        <dbReference type="ARBA" id="ARBA00022737"/>
    </source>
</evidence>
<dbReference type="AlphaFoldDB" id="A0A3B1AAM3"/>
<protein>
    <submittedName>
        <fullName evidence="3">Uncharacterized protein</fullName>
    </submittedName>
</protein>
<dbReference type="InterPro" id="IPR019734">
    <property type="entry name" value="TPR_rpt"/>
</dbReference>
<dbReference type="PROSITE" id="PS51257">
    <property type="entry name" value="PROKAR_LIPOPROTEIN"/>
    <property type="match status" value="1"/>
</dbReference>
<dbReference type="InterPro" id="IPR013105">
    <property type="entry name" value="TPR_2"/>
</dbReference>
<dbReference type="SMART" id="SM00028">
    <property type="entry name" value="TPR"/>
    <property type="match status" value="2"/>
</dbReference>
<sequence>MPGRKWMGLLLTLIVAGLFTGCALTGPQAPQEIEEKSAETAGPAVDPAASAAFDSALKAMASGKDAQAEQILLTMTEDFPQFSGPHANLGILYFRAKKQDKAEAAFLRAVEIKPKNAVSLDYLGVIHRDKGQFKEAAGFYQRAIKADPKYAYAHRNYGILLELYMGKLKQALAQYEQYQKLTNGEDTQVAKWIVDLGRRSGVKK</sequence>
<proteinExistence type="predicted"/>
<dbReference type="EMBL" id="UOFU01000292">
    <property type="protein sequence ID" value="VAX02769.1"/>
    <property type="molecule type" value="Genomic_DNA"/>
</dbReference>
<dbReference type="PANTHER" id="PTHR44943">
    <property type="entry name" value="CELLULOSE SYNTHASE OPERON PROTEIN C"/>
    <property type="match status" value="1"/>
</dbReference>
<dbReference type="InterPro" id="IPR051685">
    <property type="entry name" value="Ycf3/AcsC/BcsC/TPR_MFPF"/>
</dbReference>
<gene>
    <name evidence="3" type="ORF">MNBD_GAMMA20-1557</name>
</gene>
<dbReference type="PROSITE" id="PS50005">
    <property type="entry name" value="TPR"/>
    <property type="match status" value="2"/>
</dbReference>
<dbReference type="SUPFAM" id="SSF48452">
    <property type="entry name" value="TPR-like"/>
    <property type="match status" value="1"/>
</dbReference>
<dbReference type="PANTHER" id="PTHR44943:SF8">
    <property type="entry name" value="TPR REPEAT-CONTAINING PROTEIN MJ0263"/>
    <property type="match status" value="1"/>
</dbReference>
<dbReference type="Pfam" id="PF13414">
    <property type="entry name" value="TPR_11"/>
    <property type="match status" value="1"/>
</dbReference>
<evidence type="ECO:0000256" key="2">
    <source>
        <dbReference type="ARBA" id="ARBA00022803"/>
    </source>
</evidence>
<dbReference type="InterPro" id="IPR011990">
    <property type="entry name" value="TPR-like_helical_dom_sf"/>
</dbReference>
<name>A0A3B1AAM3_9ZZZZ</name>
<dbReference type="Pfam" id="PF07719">
    <property type="entry name" value="TPR_2"/>
    <property type="match status" value="1"/>
</dbReference>
<evidence type="ECO:0000313" key="3">
    <source>
        <dbReference type="EMBL" id="VAX02769.1"/>
    </source>
</evidence>
<reference evidence="3" key="1">
    <citation type="submission" date="2018-06" db="EMBL/GenBank/DDBJ databases">
        <authorList>
            <person name="Zhirakovskaya E."/>
        </authorList>
    </citation>
    <scope>NUCLEOTIDE SEQUENCE</scope>
</reference>
<organism evidence="3">
    <name type="scientific">hydrothermal vent metagenome</name>
    <dbReference type="NCBI Taxonomy" id="652676"/>
    <lineage>
        <taxon>unclassified sequences</taxon>
        <taxon>metagenomes</taxon>
        <taxon>ecological metagenomes</taxon>
    </lineage>
</organism>
<dbReference type="Gene3D" id="1.25.40.10">
    <property type="entry name" value="Tetratricopeptide repeat domain"/>
    <property type="match status" value="1"/>
</dbReference>
<keyword evidence="2" id="KW-0802">TPR repeat</keyword>
<keyword evidence="1" id="KW-0677">Repeat</keyword>
<accession>A0A3B1AAM3</accession>